<dbReference type="OrthoDB" id="9805171at2"/>
<dbReference type="SUPFAM" id="SSF53335">
    <property type="entry name" value="S-adenosyl-L-methionine-dependent methyltransferases"/>
    <property type="match status" value="1"/>
</dbReference>
<reference evidence="2 3" key="1">
    <citation type="submission" date="2019-05" db="EMBL/GenBank/DDBJ databases">
        <title>Genome sequencing of F202Z8.</title>
        <authorList>
            <person name="Kwon Y.M."/>
        </authorList>
    </citation>
    <scope>NUCLEOTIDE SEQUENCE [LARGE SCALE GENOMIC DNA]</scope>
    <source>
        <strain evidence="2 3">F202Z8</strain>
    </source>
</reference>
<dbReference type="Proteomes" id="UP000310017">
    <property type="component" value="Chromosome"/>
</dbReference>
<dbReference type="Pfam" id="PF08241">
    <property type="entry name" value="Methyltransf_11"/>
    <property type="match status" value="1"/>
</dbReference>
<accession>A0A5B7SZ29</accession>
<dbReference type="InterPro" id="IPR013216">
    <property type="entry name" value="Methyltransf_11"/>
</dbReference>
<keyword evidence="2" id="KW-0808">Transferase</keyword>
<protein>
    <submittedName>
        <fullName evidence="2">Class I SAM-dependent methyltransferase</fullName>
    </submittedName>
</protein>
<feature type="domain" description="Methyltransferase type 11" evidence="1">
    <location>
        <begin position="34"/>
        <end position="127"/>
    </location>
</feature>
<dbReference type="GO" id="GO:0008757">
    <property type="term" value="F:S-adenosylmethionine-dependent methyltransferase activity"/>
    <property type="evidence" value="ECO:0007669"/>
    <property type="project" value="InterPro"/>
</dbReference>
<name>A0A5B7SZ29_9FLAO</name>
<proteinExistence type="predicted"/>
<evidence type="ECO:0000259" key="1">
    <source>
        <dbReference type="Pfam" id="PF08241"/>
    </source>
</evidence>
<gene>
    <name evidence="2" type="ORF">FGM00_18625</name>
</gene>
<dbReference type="EMBL" id="CP040710">
    <property type="protein sequence ID" value="QCX02030.1"/>
    <property type="molecule type" value="Genomic_DNA"/>
</dbReference>
<dbReference type="PANTHER" id="PTHR43861">
    <property type="entry name" value="TRANS-ACONITATE 2-METHYLTRANSFERASE-RELATED"/>
    <property type="match status" value="1"/>
</dbReference>
<dbReference type="GO" id="GO:0032259">
    <property type="term" value="P:methylation"/>
    <property type="evidence" value="ECO:0007669"/>
    <property type="project" value="UniProtKB-KW"/>
</dbReference>
<dbReference type="Gene3D" id="3.40.50.150">
    <property type="entry name" value="Vaccinia Virus protein VP39"/>
    <property type="match status" value="1"/>
</dbReference>
<organism evidence="2 3">
    <name type="scientific">Aggregatimonas sangjinii</name>
    <dbReference type="NCBI Taxonomy" id="2583587"/>
    <lineage>
        <taxon>Bacteria</taxon>
        <taxon>Pseudomonadati</taxon>
        <taxon>Bacteroidota</taxon>
        <taxon>Flavobacteriia</taxon>
        <taxon>Flavobacteriales</taxon>
        <taxon>Flavobacteriaceae</taxon>
        <taxon>Aggregatimonas</taxon>
    </lineage>
</organism>
<dbReference type="KEGG" id="asag:FGM00_18625"/>
<keyword evidence="2" id="KW-0489">Methyltransferase</keyword>
<dbReference type="AlphaFoldDB" id="A0A5B7SZ29"/>
<evidence type="ECO:0000313" key="2">
    <source>
        <dbReference type="EMBL" id="QCX02030.1"/>
    </source>
</evidence>
<dbReference type="InterPro" id="IPR029063">
    <property type="entry name" value="SAM-dependent_MTases_sf"/>
</dbReference>
<keyword evidence="3" id="KW-1185">Reference proteome</keyword>
<dbReference type="CDD" id="cd02440">
    <property type="entry name" value="AdoMet_MTases"/>
    <property type="match status" value="1"/>
</dbReference>
<sequence length="255" mass="29934">MLVGMDENDLHFLTLRREIIKAFGYDLKPDNVILDFGCGAGRTVQDLRDFGYQGFGCDIEFKEEEGTDTKSLRDSNTIRPIKWEPYELPFDDATFDVIFSDQVFEHVQNYPEAIAELERVLKPDGCCLHVFPSRYKPIESHVFVPFASIIRSYGWLYFWALTGIRNEFQGGLSAKETAKKNHHYLHNYTTYFTKNKLFQHFKEYFQEVVFCENLFLKYSKKGRFKNMLFKSVPFFSAAYRTFSTRVIFTRGPLKS</sequence>
<evidence type="ECO:0000313" key="3">
    <source>
        <dbReference type="Proteomes" id="UP000310017"/>
    </source>
</evidence>